<comment type="caution">
    <text evidence="2">The sequence shown here is derived from an EMBL/GenBank/DDBJ whole genome shotgun (WGS) entry which is preliminary data.</text>
</comment>
<dbReference type="EMBL" id="CAJJDN010000158">
    <property type="protein sequence ID" value="CAD8125291.1"/>
    <property type="molecule type" value="Genomic_DNA"/>
</dbReference>
<evidence type="ECO:0000313" key="2">
    <source>
        <dbReference type="EMBL" id="CAD8125291.1"/>
    </source>
</evidence>
<gene>
    <name evidence="2" type="ORF">PSON_ATCC_30995.1.T1580014</name>
</gene>
<evidence type="ECO:0000313" key="3">
    <source>
        <dbReference type="Proteomes" id="UP000692954"/>
    </source>
</evidence>
<keyword evidence="1" id="KW-0812">Transmembrane</keyword>
<evidence type="ECO:0000256" key="1">
    <source>
        <dbReference type="SAM" id="Phobius"/>
    </source>
</evidence>
<keyword evidence="3" id="KW-1185">Reference proteome</keyword>
<name>A0A8S1RAP0_9CILI</name>
<feature type="transmembrane region" description="Helical" evidence="1">
    <location>
        <begin position="31"/>
        <end position="51"/>
    </location>
</feature>
<proteinExistence type="predicted"/>
<dbReference type="OrthoDB" id="71310at2759"/>
<dbReference type="AlphaFoldDB" id="A0A8S1RAP0"/>
<organism evidence="2 3">
    <name type="scientific">Paramecium sonneborni</name>
    <dbReference type="NCBI Taxonomy" id="65129"/>
    <lineage>
        <taxon>Eukaryota</taxon>
        <taxon>Sar</taxon>
        <taxon>Alveolata</taxon>
        <taxon>Ciliophora</taxon>
        <taxon>Intramacronucleata</taxon>
        <taxon>Oligohymenophorea</taxon>
        <taxon>Peniculida</taxon>
        <taxon>Parameciidae</taxon>
        <taxon>Paramecium</taxon>
    </lineage>
</organism>
<reference evidence="2" key="1">
    <citation type="submission" date="2021-01" db="EMBL/GenBank/DDBJ databases">
        <authorList>
            <consortium name="Genoscope - CEA"/>
            <person name="William W."/>
        </authorList>
    </citation>
    <scope>NUCLEOTIDE SEQUENCE</scope>
</reference>
<keyword evidence="1" id="KW-1133">Transmembrane helix</keyword>
<keyword evidence="1" id="KW-0472">Membrane</keyword>
<accession>A0A8S1RAP0</accession>
<dbReference type="Proteomes" id="UP000692954">
    <property type="component" value="Unassembled WGS sequence"/>
</dbReference>
<sequence>MYKVDLVDSSEFKDGSKYYKHLLKTYCQWNVIKYLVYSIIWLIGGRVRLIIQCERYQQYIKYKDCMQQ</sequence>
<protein>
    <submittedName>
        <fullName evidence="2">Uncharacterized protein</fullName>
    </submittedName>
</protein>